<evidence type="ECO:0008006" key="4">
    <source>
        <dbReference type="Google" id="ProtNLM"/>
    </source>
</evidence>
<reference evidence="2 3" key="1">
    <citation type="submission" date="2023-02" db="EMBL/GenBank/DDBJ databases">
        <authorList>
            <person name="Mo P."/>
        </authorList>
    </citation>
    <scope>NUCLEOTIDE SEQUENCE [LARGE SCALE GENOMIC DNA]</scope>
    <source>
        <strain evidence="2 3">HUAS 3</strain>
    </source>
</reference>
<evidence type="ECO:0000313" key="2">
    <source>
        <dbReference type="EMBL" id="WDZ87175.1"/>
    </source>
</evidence>
<accession>A0ABY7ZW12</accession>
<keyword evidence="1" id="KW-1133">Transmembrane helix</keyword>
<feature type="transmembrane region" description="Helical" evidence="1">
    <location>
        <begin position="62"/>
        <end position="80"/>
    </location>
</feature>
<protein>
    <recommendedName>
        <fullName evidence="4">Holin</fullName>
    </recommendedName>
</protein>
<keyword evidence="1" id="KW-0472">Membrane</keyword>
<keyword evidence="1" id="KW-0812">Transmembrane</keyword>
<feature type="transmembrane region" description="Helical" evidence="1">
    <location>
        <begin position="34"/>
        <end position="50"/>
    </location>
</feature>
<feature type="transmembrane region" description="Helical" evidence="1">
    <location>
        <begin position="86"/>
        <end position="105"/>
    </location>
</feature>
<name>A0ABY7ZW12_9ACTN</name>
<gene>
    <name evidence="2" type="ORF">PVK37_12605</name>
</gene>
<evidence type="ECO:0000313" key="3">
    <source>
        <dbReference type="Proteomes" id="UP001219605"/>
    </source>
</evidence>
<dbReference type="Proteomes" id="UP001219605">
    <property type="component" value="Chromosome"/>
</dbReference>
<organism evidence="2 3">
    <name type="scientific">Micromonospora cathayae</name>
    <dbReference type="NCBI Taxonomy" id="3028804"/>
    <lineage>
        <taxon>Bacteria</taxon>
        <taxon>Bacillati</taxon>
        <taxon>Actinomycetota</taxon>
        <taxon>Actinomycetes</taxon>
        <taxon>Micromonosporales</taxon>
        <taxon>Micromonosporaceae</taxon>
        <taxon>Micromonospora</taxon>
    </lineage>
</organism>
<dbReference type="RefSeq" id="WP_275034078.1">
    <property type="nucleotide sequence ID" value="NZ_CP118615.1"/>
</dbReference>
<dbReference type="EMBL" id="CP118615">
    <property type="protein sequence ID" value="WDZ87175.1"/>
    <property type="molecule type" value="Genomic_DNA"/>
</dbReference>
<proteinExistence type="predicted"/>
<evidence type="ECO:0000256" key="1">
    <source>
        <dbReference type="SAM" id="Phobius"/>
    </source>
</evidence>
<keyword evidence="3" id="KW-1185">Reference proteome</keyword>
<sequence>MEKYGKAIAAVVGAILVASYAALGGDNHIDAEETVQIAIAAATAIGVYLVPLAPQYRWAKTAIAVVLAVLQALTTTVLGGLDAGEWIVLVLAALTAAGVTFAPAVSGNGIASKNPVAPAR</sequence>